<organism evidence="2 3">
    <name type="scientific">Stylosanthes scabra</name>
    <dbReference type="NCBI Taxonomy" id="79078"/>
    <lineage>
        <taxon>Eukaryota</taxon>
        <taxon>Viridiplantae</taxon>
        <taxon>Streptophyta</taxon>
        <taxon>Embryophyta</taxon>
        <taxon>Tracheophyta</taxon>
        <taxon>Spermatophyta</taxon>
        <taxon>Magnoliopsida</taxon>
        <taxon>eudicotyledons</taxon>
        <taxon>Gunneridae</taxon>
        <taxon>Pentapetalae</taxon>
        <taxon>rosids</taxon>
        <taxon>fabids</taxon>
        <taxon>Fabales</taxon>
        <taxon>Fabaceae</taxon>
        <taxon>Papilionoideae</taxon>
        <taxon>50 kb inversion clade</taxon>
        <taxon>dalbergioids sensu lato</taxon>
        <taxon>Dalbergieae</taxon>
        <taxon>Pterocarpus clade</taxon>
        <taxon>Stylosanthes</taxon>
    </lineage>
</organism>
<keyword evidence="3" id="KW-1185">Reference proteome</keyword>
<protein>
    <submittedName>
        <fullName evidence="2">Uncharacterized protein</fullName>
    </submittedName>
</protein>
<evidence type="ECO:0000313" key="3">
    <source>
        <dbReference type="Proteomes" id="UP001341840"/>
    </source>
</evidence>
<feature type="region of interest" description="Disordered" evidence="1">
    <location>
        <begin position="1"/>
        <end position="49"/>
    </location>
</feature>
<comment type="caution">
    <text evidence="2">The sequence shown here is derived from an EMBL/GenBank/DDBJ whole genome shotgun (WGS) entry which is preliminary data.</text>
</comment>
<sequence>MVNNWFEPRTTLGELQQKSWTPRRPDSASDMPRREQTKPRRPELTPGASFEVPLQENRLLAMLIKCTVKGAKNVPITNGHAFGDIGMLLEGLQMPPWWLLYRHAFQRGLEF</sequence>
<name>A0ABU6RQ88_9FABA</name>
<proteinExistence type="predicted"/>
<evidence type="ECO:0000313" key="2">
    <source>
        <dbReference type="EMBL" id="MED6125971.1"/>
    </source>
</evidence>
<dbReference type="EMBL" id="JASCZI010031109">
    <property type="protein sequence ID" value="MED6125971.1"/>
    <property type="molecule type" value="Genomic_DNA"/>
</dbReference>
<reference evidence="2 3" key="1">
    <citation type="journal article" date="2023" name="Plants (Basel)">
        <title>Bridging the Gap: Combining Genomics and Transcriptomics Approaches to Understand Stylosanthes scabra, an Orphan Legume from the Brazilian Caatinga.</title>
        <authorList>
            <person name="Ferreira-Neto J.R.C."/>
            <person name="da Silva M.D."/>
            <person name="Binneck E."/>
            <person name="de Melo N.F."/>
            <person name="da Silva R.H."/>
            <person name="de Melo A.L.T.M."/>
            <person name="Pandolfi V."/>
            <person name="Bustamante F.O."/>
            <person name="Brasileiro-Vidal A.C."/>
            <person name="Benko-Iseppon A.M."/>
        </authorList>
    </citation>
    <scope>NUCLEOTIDE SEQUENCE [LARGE SCALE GENOMIC DNA]</scope>
    <source>
        <tissue evidence="2">Leaves</tissue>
    </source>
</reference>
<evidence type="ECO:0000256" key="1">
    <source>
        <dbReference type="SAM" id="MobiDB-lite"/>
    </source>
</evidence>
<gene>
    <name evidence="2" type="ORF">PIB30_073735</name>
</gene>
<accession>A0ABU6RQ88</accession>
<dbReference type="Proteomes" id="UP001341840">
    <property type="component" value="Unassembled WGS sequence"/>
</dbReference>
<feature type="compositionally biased region" description="Basic and acidic residues" evidence="1">
    <location>
        <begin position="23"/>
        <end position="43"/>
    </location>
</feature>